<feature type="domain" description="HTH tetR-type" evidence="5">
    <location>
        <begin position="5"/>
        <end position="65"/>
    </location>
</feature>
<dbReference type="PANTHER" id="PTHR47506">
    <property type="entry name" value="TRANSCRIPTIONAL REGULATORY PROTEIN"/>
    <property type="match status" value="1"/>
</dbReference>
<accession>A0A1J4QBN3</accession>
<keyword evidence="1" id="KW-0805">Transcription regulation</keyword>
<gene>
    <name evidence="6" type="ORF">BFR47_16065</name>
</gene>
<protein>
    <submittedName>
        <fullName evidence="6">TetR family transcriptional regulator</fullName>
    </submittedName>
</protein>
<evidence type="ECO:0000259" key="5">
    <source>
        <dbReference type="PROSITE" id="PS50977"/>
    </source>
</evidence>
<sequence length="196" mass="21808">MTRIQFDREQVIRDATRLFWQQGFSGASMQMVVKATGLKPGSLYLAFGSKEGLYLAALEHYARQSQAMLRQTLEQAPSIGEGICRQLLRMVEESGQVDYCSCFLVKSQLELAASGGELQHSVSTYLSENERLYADYLGQAYSPEQARLYATSLMLHIFGIRVYGYLGAEQAMTVAAVKAGLPWLPWQEAESCPLSS</sequence>
<evidence type="ECO:0000313" key="7">
    <source>
        <dbReference type="Proteomes" id="UP000243073"/>
    </source>
</evidence>
<dbReference type="SUPFAM" id="SSF46689">
    <property type="entry name" value="Homeodomain-like"/>
    <property type="match status" value="1"/>
</dbReference>
<dbReference type="GO" id="GO:0003677">
    <property type="term" value="F:DNA binding"/>
    <property type="evidence" value="ECO:0007669"/>
    <property type="project" value="UniProtKB-UniRule"/>
</dbReference>
<dbReference type="InterPro" id="IPR001647">
    <property type="entry name" value="HTH_TetR"/>
</dbReference>
<comment type="caution">
    <text evidence="6">The sequence shown here is derived from an EMBL/GenBank/DDBJ whole genome shotgun (WGS) entry which is preliminary data.</text>
</comment>
<evidence type="ECO:0000256" key="4">
    <source>
        <dbReference type="PROSITE-ProRule" id="PRU00335"/>
    </source>
</evidence>
<dbReference type="Gene3D" id="1.10.357.10">
    <property type="entry name" value="Tetracycline Repressor, domain 2"/>
    <property type="match status" value="1"/>
</dbReference>
<dbReference type="SUPFAM" id="SSF48498">
    <property type="entry name" value="Tetracyclin repressor-like, C-terminal domain"/>
    <property type="match status" value="1"/>
</dbReference>
<dbReference type="EMBL" id="MDKE01000031">
    <property type="protein sequence ID" value="OIN07931.1"/>
    <property type="molecule type" value="Genomic_DNA"/>
</dbReference>
<proteinExistence type="predicted"/>
<dbReference type="STRING" id="1414654.BFR47_16065"/>
<dbReference type="AlphaFoldDB" id="A0A1J4QBN3"/>
<keyword evidence="7" id="KW-1185">Reference proteome</keyword>
<keyword evidence="2 4" id="KW-0238">DNA-binding</keyword>
<dbReference type="PRINTS" id="PR00455">
    <property type="entry name" value="HTHTETR"/>
</dbReference>
<dbReference type="PROSITE" id="PS50977">
    <property type="entry name" value="HTH_TETR_2"/>
    <property type="match status" value="1"/>
</dbReference>
<evidence type="ECO:0000256" key="2">
    <source>
        <dbReference type="ARBA" id="ARBA00023125"/>
    </source>
</evidence>
<name>A0A1J4QBN3_9GAMM</name>
<dbReference type="Pfam" id="PF00440">
    <property type="entry name" value="TetR_N"/>
    <property type="match status" value="1"/>
</dbReference>
<dbReference type="InterPro" id="IPR036271">
    <property type="entry name" value="Tet_transcr_reg_TetR-rel_C_sf"/>
</dbReference>
<evidence type="ECO:0000256" key="3">
    <source>
        <dbReference type="ARBA" id="ARBA00023163"/>
    </source>
</evidence>
<dbReference type="OrthoDB" id="270177at2"/>
<dbReference type="Proteomes" id="UP000243073">
    <property type="component" value="Unassembled WGS sequence"/>
</dbReference>
<feature type="DNA-binding region" description="H-T-H motif" evidence="4">
    <location>
        <begin position="28"/>
        <end position="47"/>
    </location>
</feature>
<dbReference type="RefSeq" id="WP_071473174.1">
    <property type="nucleotide sequence ID" value="NZ_MDKE01000031.1"/>
</dbReference>
<evidence type="ECO:0000313" key="6">
    <source>
        <dbReference type="EMBL" id="OIN07931.1"/>
    </source>
</evidence>
<evidence type="ECO:0000256" key="1">
    <source>
        <dbReference type="ARBA" id="ARBA00023015"/>
    </source>
</evidence>
<dbReference type="InterPro" id="IPR009057">
    <property type="entry name" value="Homeodomain-like_sf"/>
</dbReference>
<dbReference type="PANTHER" id="PTHR47506:SF10">
    <property type="entry name" value="TRANSCRIPTIONAL REGULATORY PROTEIN"/>
    <property type="match status" value="1"/>
</dbReference>
<organism evidence="6 7">
    <name type="scientific">Oceanisphaera psychrotolerans</name>
    <dbReference type="NCBI Taxonomy" id="1414654"/>
    <lineage>
        <taxon>Bacteria</taxon>
        <taxon>Pseudomonadati</taxon>
        <taxon>Pseudomonadota</taxon>
        <taxon>Gammaproteobacteria</taxon>
        <taxon>Aeromonadales</taxon>
        <taxon>Aeromonadaceae</taxon>
        <taxon>Oceanisphaera</taxon>
    </lineage>
</organism>
<reference evidence="6 7" key="1">
    <citation type="submission" date="2016-07" db="EMBL/GenBank/DDBJ databases">
        <title>Draft Genome Sequence of Oceanisphaera psychrotolerans, isolated from coastal sediment samples.</title>
        <authorList>
            <person name="Zhuo S."/>
            <person name="Ruan Z."/>
        </authorList>
    </citation>
    <scope>NUCLEOTIDE SEQUENCE [LARGE SCALE GENOMIC DNA]</scope>
    <source>
        <strain evidence="6 7">LAM-WHM-ZC</strain>
    </source>
</reference>
<keyword evidence="3" id="KW-0804">Transcription</keyword>